<organism evidence="1 2">
    <name type="scientific">Mycobacterium intracellulare subsp. chimaera</name>
    <dbReference type="NCBI Taxonomy" id="222805"/>
    <lineage>
        <taxon>Bacteria</taxon>
        <taxon>Bacillati</taxon>
        <taxon>Actinomycetota</taxon>
        <taxon>Actinomycetes</taxon>
        <taxon>Mycobacteriales</taxon>
        <taxon>Mycobacteriaceae</taxon>
        <taxon>Mycobacterium</taxon>
        <taxon>Mycobacterium avium complex (MAC)</taxon>
    </lineage>
</organism>
<name>A0A220XQ80_MYCIT</name>
<proteinExistence type="predicted"/>
<evidence type="ECO:0000313" key="2">
    <source>
        <dbReference type="Proteomes" id="UP000198286"/>
    </source>
</evidence>
<dbReference type="EMBL" id="CP015267">
    <property type="protein sequence ID" value="ASL13584.1"/>
    <property type="molecule type" value="Genomic_DNA"/>
</dbReference>
<gene>
    <name evidence="1" type="ORF">MYCOZU2_01143</name>
</gene>
<reference evidence="1 2" key="1">
    <citation type="journal article" date="2017" name="Lancet Infect. Dis.">
        <title>Global outbreak of severe Mycobacterium chimaera disease after cardiac surgery: a molecular epidemiological study.</title>
        <authorList>
            <person name="van Ingen J."/>
            <person name="Kohl T."/>
            <person name="Kranzer K."/>
            <person name="Hasse B."/>
            <person name="Keller P."/>
            <person name="Szafranska A."/>
            <person name="Hillemann D."/>
            <person name="Chand M."/>
            <person name="Schreiber P."/>
            <person name="Sommerstein R."/>
            <person name="Berger C."/>
            <person name="Genoni M."/>
            <person name="Ruegg C."/>
            <person name="Troillet N."/>
            <person name="Widmer A.F."/>
            <person name="Becker S.L."/>
            <person name="Herrmann M."/>
            <person name="Eckmanns T."/>
            <person name="Haller S."/>
            <person name="Hoeller C."/>
            <person name="Debast S.B."/>
            <person name="Wolfhagen M.J."/>
            <person name="Hopman J."/>
            <person name="Kluytmans J."/>
            <person name="Langelaar M."/>
            <person name="Notermans D.W."/>
            <person name="ten Oever J."/>
            <person name="van den Barselaar P."/>
            <person name="Vonk A.B.A."/>
            <person name="Vos M.C."/>
            <person name="Ahmed N."/>
            <person name="Brown T."/>
            <person name="Crook D."/>
            <person name="Lamagni T."/>
            <person name="Phin N."/>
            <person name="Smith E.G."/>
            <person name="Zambon M."/>
            <person name="Serr A."/>
            <person name="Goetting T."/>
            <person name="Ebner W."/>
            <person name="Thuermer A."/>
            <person name="Utpatel C."/>
            <person name="Sproer C."/>
            <person name="Bunk B."/>
            <person name="Nubel U."/>
            <person name="Bloemberg G."/>
            <person name="Bottger E."/>
            <person name="Niemann S."/>
            <person name="Wagner D."/>
            <person name="Sax H."/>
        </authorList>
    </citation>
    <scope>NUCLEOTIDE SEQUENCE [LARGE SCALE GENOMIC DNA]</scope>
    <source>
        <strain evidence="1 2">ZUERICH-2</strain>
    </source>
</reference>
<evidence type="ECO:0000313" key="1">
    <source>
        <dbReference type="EMBL" id="ASL13584.1"/>
    </source>
</evidence>
<dbReference type="Proteomes" id="UP000198286">
    <property type="component" value="Chromosome"/>
</dbReference>
<sequence length="38" mass="4752">MNPERRRKRALMVFQIFIYGYLLLMFGIQLSMWATRNW</sequence>
<protein>
    <submittedName>
        <fullName evidence="1">Uncharacterized protein</fullName>
    </submittedName>
</protein>
<dbReference type="AlphaFoldDB" id="A0A220XQ80"/>
<accession>A0A220XQ80</accession>